<evidence type="ECO:0000313" key="3">
    <source>
        <dbReference type="Proteomes" id="UP000805841"/>
    </source>
</evidence>
<dbReference type="InterPro" id="IPR015406">
    <property type="entry name" value="GpJ_CSF"/>
</dbReference>
<protein>
    <recommendedName>
        <fullName evidence="1">Tip attachment protein J central straight fiber domain-containing protein</fullName>
    </recommendedName>
</protein>
<comment type="caution">
    <text evidence="2">The sequence shown here is derived from an EMBL/GenBank/DDBJ whole genome shotgun (WGS) entry which is preliminary data.</text>
</comment>
<dbReference type="Proteomes" id="UP000805841">
    <property type="component" value="Unassembled WGS sequence"/>
</dbReference>
<gene>
    <name evidence="2" type="ORF">HAQ05_21045</name>
</gene>
<reference evidence="2 3" key="1">
    <citation type="journal article" date="2020" name="Insects">
        <title>Bacteria Belonging to Pseudomonas typographi sp. nov. from the Bark Beetle Ips typographus Have Genomic Potential to Aid in the Host Ecology.</title>
        <authorList>
            <person name="Peral-Aranega E."/>
            <person name="Saati-Santamaria Z."/>
            <person name="Kolarik M."/>
            <person name="Rivas R."/>
            <person name="Garcia-Fraile P."/>
        </authorList>
    </citation>
    <scope>NUCLEOTIDE SEQUENCE [LARGE SCALE GENOMIC DNA]</scope>
    <source>
        <strain evidence="2 3">CA3A</strain>
    </source>
</reference>
<dbReference type="Pfam" id="PF09327">
    <property type="entry name" value="Phage_Tail_Tip"/>
    <property type="match status" value="1"/>
</dbReference>
<evidence type="ECO:0000259" key="1">
    <source>
        <dbReference type="Pfam" id="PF09327"/>
    </source>
</evidence>
<organism evidence="2 3">
    <name type="scientific">Pseudomonas typographi</name>
    <dbReference type="NCBI Taxonomy" id="2715964"/>
    <lineage>
        <taxon>Bacteria</taxon>
        <taxon>Pseudomonadati</taxon>
        <taxon>Pseudomonadota</taxon>
        <taxon>Gammaproteobacteria</taxon>
        <taxon>Pseudomonadales</taxon>
        <taxon>Pseudomonadaceae</taxon>
        <taxon>Pseudomonas</taxon>
    </lineage>
</organism>
<keyword evidence="3" id="KW-1185">Reference proteome</keyword>
<name>A0ABR7Z6U0_9PSED</name>
<accession>A0ABR7Z6U0</accession>
<sequence length="233" mass="26172">MQSHDYVPGVSGWRIDDETGDFELNSASFQSTSAEPKPQEIEVVLFDMRTDELPTSARDLSDFLRQATMAEPGARDAKLEFYTEWYGDYTERRVKTTYRRMETIEELCARLEKAKAPKMAALSFLFEGGKFAILANGVPRCRMGNLDKGQPFKVEDGQLEISGAFIDEGTIKNAKIADSDQTGQAEVASVLAEGVGIEPWTAEDAKQAEEQFAQRVRKVLANELRPGRMLYRR</sequence>
<dbReference type="EMBL" id="JAAOCA010000030">
    <property type="protein sequence ID" value="MBD1601170.1"/>
    <property type="molecule type" value="Genomic_DNA"/>
</dbReference>
<evidence type="ECO:0000313" key="2">
    <source>
        <dbReference type="EMBL" id="MBD1601170.1"/>
    </source>
</evidence>
<proteinExistence type="predicted"/>
<dbReference type="RefSeq" id="WP_190424163.1">
    <property type="nucleotide sequence ID" value="NZ_JAAOCA010000030.1"/>
</dbReference>
<feature type="domain" description="Tip attachment protein J central straight fiber" evidence="1">
    <location>
        <begin position="124"/>
        <end position="179"/>
    </location>
</feature>